<evidence type="ECO:0000256" key="6">
    <source>
        <dbReference type="RuleBase" id="RU000568"/>
    </source>
</evidence>
<dbReference type="GO" id="GO:0015934">
    <property type="term" value="C:large ribosomal subunit"/>
    <property type="evidence" value="ECO:0007669"/>
    <property type="project" value="TreeGrafter"/>
</dbReference>
<dbReference type="FunFam" id="4.10.410.60:FF:000001">
    <property type="entry name" value="50S ribosomal protein L35"/>
    <property type="match status" value="1"/>
</dbReference>
<dbReference type="Pfam" id="PF01632">
    <property type="entry name" value="Ribosomal_L35p"/>
    <property type="match status" value="1"/>
</dbReference>
<dbReference type="AlphaFoldDB" id="A0A2J6WEF6"/>
<name>A0A2J6WEF6_9BACT</name>
<evidence type="ECO:0000256" key="5">
    <source>
        <dbReference type="HAMAP-Rule" id="MF_00514"/>
    </source>
</evidence>
<protein>
    <recommendedName>
        <fullName evidence="4 5">Large ribosomal subunit protein bL35</fullName>
    </recommendedName>
</protein>
<dbReference type="PRINTS" id="PR00064">
    <property type="entry name" value="RIBOSOMALL35"/>
</dbReference>
<sequence>MKNKIRSSRSAMKRFRVTGSGKLVAYGANHSHHLEKKSSRRKKRLNSLHVISKTDVKNILGVAPYLK</sequence>
<proteinExistence type="inferred from homology"/>
<evidence type="ECO:0000256" key="3">
    <source>
        <dbReference type="ARBA" id="ARBA00023274"/>
    </source>
</evidence>
<comment type="similarity">
    <text evidence="1 5 6">Belongs to the bacterial ribosomal protein bL35 family.</text>
</comment>
<dbReference type="GO" id="GO:0006412">
    <property type="term" value="P:translation"/>
    <property type="evidence" value="ECO:0007669"/>
    <property type="project" value="UniProtKB-UniRule"/>
</dbReference>
<dbReference type="Gene3D" id="4.10.410.60">
    <property type="match status" value="1"/>
</dbReference>
<dbReference type="PANTHER" id="PTHR33343:SF1">
    <property type="entry name" value="LARGE RIBOSOMAL SUBUNIT PROTEIN BL35M"/>
    <property type="match status" value="1"/>
</dbReference>
<dbReference type="HAMAP" id="MF_00514">
    <property type="entry name" value="Ribosomal_bL35"/>
    <property type="match status" value="1"/>
</dbReference>
<evidence type="ECO:0000313" key="7">
    <source>
        <dbReference type="EMBL" id="PMP67446.1"/>
    </source>
</evidence>
<dbReference type="NCBIfam" id="TIGR00001">
    <property type="entry name" value="rpmI_bact"/>
    <property type="match status" value="1"/>
</dbReference>
<dbReference type="SUPFAM" id="SSF143034">
    <property type="entry name" value="L35p-like"/>
    <property type="match status" value="1"/>
</dbReference>
<dbReference type="GO" id="GO:0003735">
    <property type="term" value="F:structural constituent of ribosome"/>
    <property type="evidence" value="ECO:0007669"/>
    <property type="project" value="InterPro"/>
</dbReference>
<keyword evidence="3 5" id="KW-0687">Ribonucleoprotein</keyword>
<accession>A0A2J6WEF6</accession>
<organism evidence="7 8">
    <name type="scientific">Caldisericum exile</name>
    <dbReference type="NCBI Taxonomy" id="693075"/>
    <lineage>
        <taxon>Bacteria</taxon>
        <taxon>Pseudomonadati</taxon>
        <taxon>Caldisericota/Cryosericota group</taxon>
        <taxon>Caldisericota</taxon>
        <taxon>Caldisericia</taxon>
        <taxon>Caldisericales</taxon>
        <taxon>Caldisericaceae</taxon>
        <taxon>Caldisericum</taxon>
    </lineage>
</organism>
<evidence type="ECO:0000256" key="4">
    <source>
        <dbReference type="ARBA" id="ARBA00071664"/>
    </source>
</evidence>
<evidence type="ECO:0000313" key="8">
    <source>
        <dbReference type="Proteomes" id="UP000237040"/>
    </source>
</evidence>
<comment type="caution">
    <text evidence="7">The sequence shown here is derived from an EMBL/GenBank/DDBJ whole genome shotgun (WGS) entry which is preliminary data.</text>
</comment>
<dbReference type="InterPro" id="IPR021137">
    <property type="entry name" value="Ribosomal_bL35-like"/>
</dbReference>
<reference evidence="7 8" key="1">
    <citation type="submission" date="2018-01" db="EMBL/GenBank/DDBJ databases">
        <title>Metagenomic assembled genomes from two thermal pools in the Uzon Caldera, Kamchatka, Russia.</title>
        <authorList>
            <person name="Wilkins L."/>
            <person name="Ettinger C."/>
        </authorList>
    </citation>
    <scope>NUCLEOTIDE SEQUENCE [LARGE SCALE GENOMIC DNA]</scope>
    <source>
        <strain evidence="7">ZAV-07</strain>
    </source>
</reference>
<dbReference type="Proteomes" id="UP000237040">
    <property type="component" value="Unassembled WGS sequence"/>
</dbReference>
<dbReference type="EMBL" id="PNIL01000045">
    <property type="protein sequence ID" value="PMP67446.1"/>
    <property type="molecule type" value="Genomic_DNA"/>
</dbReference>
<dbReference type="InterPro" id="IPR001706">
    <property type="entry name" value="Ribosomal_bL35"/>
</dbReference>
<keyword evidence="2 5" id="KW-0689">Ribosomal protein</keyword>
<gene>
    <name evidence="5" type="primary">rpmI</name>
    <name evidence="7" type="ORF">C0189_03065</name>
</gene>
<evidence type="ECO:0000256" key="1">
    <source>
        <dbReference type="ARBA" id="ARBA00006598"/>
    </source>
</evidence>
<dbReference type="InterPro" id="IPR037229">
    <property type="entry name" value="Ribosomal_bL35_sf"/>
</dbReference>
<evidence type="ECO:0000256" key="2">
    <source>
        <dbReference type="ARBA" id="ARBA00022980"/>
    </source>
</evidence>
<dbReference type="PANTHER" id="PTHR33343">
    <property type="entry name" value="54S RIBOSOMAL PROTEIN BL35M"/>
    <property type="match status" value="1"/>
</dbReference>